<gene>
    <name evidence="5" type="ORF">GCM10007898_15780</name>
</gene>
<keyword evidence="1" id="KW-0479">Metal-binding</keyword>
<dbReference type="PROSITE" id="PS00908">
    <property type="entry name" value="MR_MLE_1"/>
    <property type="match status" value="1"/>
</dbReference>
<keyword evidence="2" id="KW-0460">Magnesium</keyword>
<dbReference type="Pfam" id="PF13378">
    <property type="entry name" value="MR_MLE_C"/>
    <property type="match status" value="1"/>
</dbReference>
<dbReference type="RefSeq" id="WP_284331457.1">
    <property type="nucleotide sequence ID" value="NZ_BSOA01000014.1"/>
</dbReference>
<keyword evidence="6" id="KW-1185">Reference proteome</keyword>
<comment type="caution">
    <text evidence="5">The sequence shown here is derived from an EMBL/GenBank/DDBJ whole genome shotgun (WGS) entry which is preliminary data.</text>
</comment>
<dbReference type="SFLD" id="SFLDF00003">
    <property type="entry name" value="D-galactonate_dehydratase"/>
    <property type="match status" value="1"/>
</dbReference>
<dbReference type="InterPro" id="IPR018110">
    <property type="entry name" value="Mandel_Rmase/mucon_lact_enz_CS"/>
</dbReference>
<name>A0ABQ5XBH8_9GAMM</name>
<keyword evidence="3" id="KW-0456">Lyase</keyword>
<dbReference type="PANTHER" id="PTHR48080">
    <property type="entry name" value="D-GALACTONATE DEHYDRATASE-RELATED"/>
    <property type="match status" value="1"/>
</dbReference>
<dbReference type="InterPro" id="IPR013341">
    <property type="entry name" value="Mandelate_racemase_N_dom"/>
</dbReference>
<dbReference type="CDD" id="cd03325">
    <property type="entry name" value="D-galactonate_dehydratase"/>
    <property type="match status" value="1"/>
</dbReference>
<feature type="domain" description="Mandelate racemase/muconate lactonizing enzyme C-terminal" evidence="4">
    <location>
        <begin position="125"/>
        <end position="230"/>
    </location>
</feature>
<dbReference type="SFLD" id="SFLDG00179">
    <property type="entry name" value="mandelate_racemase"/>
    <property type="match status" value="1"/>
</dbReference>
<dbReference type="Gene3D" id="3.20.20.120">
    <property type="entry name" value="Enolase-like C-terminal domain"/>
    <property type="match status" value="1"/>
</dbReference>
<reference evidence="6" key="1">
    <citation type="journal article" date="2019" name="Int. J. Syst. Evol. Microbiol.">
        <title>The Global Catalogue of Microorganisms (GCM) 10K type strain sequencing project: providing services to taxonomists for standard genome sequencing and annotation.</title>
        <authorList>
            <consortium name="The Broad Institute Genomics Platform"/>
            <consortium name="The Broad Institute Genome Sequencing Center for Infectious Disease"/>
            <person name="Wu L."/>
            <person name="Ma J."/>
        </authorList>
    </citation>
    <scope>NUCLEOTIDE SEQUENCE [LARGE SCALE GENOMIC DNA]</scope>
    <source>
        <strain evidence="6">NBRC 111981</strain>
    </source>
</reference>
<dbReference type="Pfam" id="PF02746">
    <property type="entry name" value="MR_MLE_N"/>
    <property type="match status" value="1"/>
</dbReference>
<evidence type="ECO:0000256" key="1">
    <source>
        <dbReference type="ARBA" id="ARBA00022723"/>
    </source>
</evidence>
<dbReference type="InterPro" id="IPR013342">
    <property type="entry name" value="Mandelate_racemase_C"/>
</dbReference>
<dbReference type="PROSITE" id="PS00909">
    <property type="entry name" value="MR_MLE_2"/>
    <property type="match status" value="1"/>
</dbReference>
<dbReference type="InterPro" id="IPR029017">
    <property type="entry name" value="Enolase-like_N"/>
</dbReference>
<dbReference type="NCBIfam" id="NF010624">
    <property type="entry name" value="PRK14017.1"/>
    <property type="match status" value="1"/>
</dbReference>
<evidence type="ECO:0000313" key="6">
    <source>
        <dbReference type="Proteomes" id="UP001156627"/>
    </source>
</evidence>
<dbReference type="InterPro" id="IPR023592">
    <property type="entry name" value="Galactonate_deHydtase"/>
</dbReference>
<dbReference type="EMBL" id="BSOA01000014">
    <property type="protein sequence ID" value="GLQ88009.1"/>
    <property type="molecule type" value="Genomic_DNA"/>
</dbReference>
<dbReference type="InterPro" id="IPR034593">
    <property type="entry name" value="DgoD-like"/>
</dbReference>
<evidence type="ECO:0000313" key="5">
    <source>
        <dbReference type="EMBL" id="GLQ88009.1"/>
    </source>
</evidence>
<dbReference type="InterPro" id="IPR036849">
    <property type="entry name" value="Enolase-like_C_sf"/>
</dbReference>
<evidence type="ECO:0000259" key="4">
    <source>
        <dbReference type="SMART" id="SM00922"/>
    </source>
</evidence>
<dbReference type="SUPFAM" id="SSF51604">
    <property type="entry name" value="Enolase C-terminal domain-like"/>
    <property type="match status" value="1"/>
</dbReference>
<dbReference type="SMART" id="SM00922">
    <property type="entry name" value="MR_MLE"/>
    <property type="match status" value="1"/>
</dbReference>
<dbReference type="Proteomes" id="UP001156627">
    <property type="component" value="Unassembled WGS sequence"/>
</dbReference>
<proteinExistence type="predicted"/>
<dbReference type="Gene3D" id="3.30.390.10">
    <property type="entry name" value="Enolase-like, N-terminal domain"/>
    <property type="match status" value="1"/>
</dbReference>
<dbReference type="SFLD" id="SFLDS00001">
    <property type="entry name" value="Enolase"/>
    <property type="match status" value="1"/>
</dbReference>
<protein>
    <submittedName>
        <fullName evidence="5">Galactonate dehydratase</fullName>
    </submittedName>
</protein>
<accession>A0ABQ5XBH8</accession>
<dbReference type="InterPro" id="IPR029065">
    <property type="entry name" value="Enolase_C-like"/>
</dbReference>
<evidence type="ECO:0000256" key="2">
    <source>
        <dbReference type="ARBA" id="ARBA00022842"/>
    </source>
</evidence>
<sequence>MKITRLTTFLVPPRWLFVRIDTDAGISGWGEPVVEGRAHTVAAAVEELSDYLIGKDPRHIEDHWNVMYRGGFYRGGPILMSAIAGIDQALWDIKGKHLGVPVHALLGGPVRDRIRVYSWIGGDRPSDTAQAAKEAVARGFTAVKMNATEEMHFVDTHAKVQRVLENVQAVREAVGPEIGLGLDFHGRVHKPMAKVLMRELAPFKLMFIEEPVLSDHLECMPELASISPAPIALGERLYSRYDFKRVFAIGGVDIIQPDPSHAGGITETHKIAMMAEAYDVALALHCPLGPIALAANLQLDAMCHNAFIQEQSLGIHYNATNDLLDYITDRSVFAYENGFVSMPNGPGLGVEVNEAYVAERAVVGHRWRNPIWRHNDGSVAEW</sequence>
<dbReference type="PANTHER" id="PTHR48080:SF2">
    <property type="entry name" value="D-GALACTONATE DEHYDRATASE"/>
    <property type="match status" value="1"/>
</dbReference>
<evidence type="ECO:0000256" key="3">
    <source>
        <dbReference type="ARBA" id="ARBA00023239"/>
    </source>
</evidence>
<dbReference type="SUPFAM" id="SSF54826">
    <property type="entry name" value="Enolase N-terminal domain-like"/>
    <property type="match status" value="1"/>
</dbReference>
<organism evidence="5 6">
    <name type="scientific">Dyella flagellata</name>
    <dbReference type="NCBI Taxonomy" id="1867833"/>
    <lineage>
        <taxon>Bacteria</taxon>
        <taxon>Pseudomonadati</taxon>
        <taxon>Pseudomonadota</taxon>
        <taxon>Gammaproteobacteria</taxon>
        <taxon>Lysobacterales</taxon>
        <taxon>Rhodanobacteraceae</taxon>
        <taxon>Dyella</taxon>
    </lineage>
</organism>